<dbReference type="EMBL" id="MRCG01000001">
    <property type="protein sequence ID" value="OKH51152.1"/>
    <property type="molecule type" value="Genomic_DNA"/>
</dbReference>
<dbReference type="Proteomes" id="UP000185557">
    <property type="component" value="Unassembled WGS sequence"/>
</dbReference>
<dbReference type="RefSeq" id="WP_073606959.1">
    <property type="nucleotide sequence ID" value="NZ_MRCG01000001.1"/>
</dbReference>
<proteinExistence type="predicted"/>
<evidence type="ECO:0000313" key="2">
    <source>
        <dbReference type="Proteomes" id="UP000185557"/>
    </source>
</evidence>
<organism evidence="1 2">
    <name type="scientific">Phormidium tenue NIES-30</name>
    <dbReference type="NCBI Taxonomy" id="549789"/>
    <lineage>
        <taxon>Bacteria</taxon>
        <taxon>Bacillati</taxon>
        <taxon>Cyanobacteriota</taxon>
        <taxon>Cyanophyceae</taxon>
        <taxon>Oscillatoriophycideae</taxon>
        <taxon>Oscillatoriales</taxon>
        <taxon>Oscillatoriaceae</taxon>
        <taxon>Phormidium</taxon>
    </lineage>
</organism>
<dbReference type="AlphaFoldDB" id="A0A1U7JBR3"/>
<protein>
    <submittedName>
        <fullName evidence="1">Uncharacterized protein</fullName>
    </submittedName>
</protein>
<comment type="caution">
    <text evidence="1">The sequence shown here is derived from an EMBL/GenBank/DDBJ whole genome shotgun (WGS) entry which is preliminary data.</text>
</comment>
<dbReference type="OrthoDB" id="532726at2"/>
<dbReference type="STRING" id="549789.NIES30_03570"/>
<gene>
    <name evidence="1" type="ORF">NIES30_03570</name>
</gene>
<keyword evidence="2" id="KW-1185">Reference proteome</keyword>
<name>A0A1U7JBR3_9CYAN</name>
<reference evidence="1 2" key="1">
    <citation type="submission" date="2016-11" db="EMBL/GenBank/DDBJ databases">
        <title>Draft Genome Sequences of Nine Cyanobacterial Strains from Diverse Habitats.</title>
        <authorList>
            <person name="Zhu T."/>
            <person name="Hou S."/>
            <person name="Lu X."/>
            <person name="Hess W.R."/>
        </authorList>
    </citation>
    <scope>NUCLEOTIDE SEQUENCE [LARGE SCALE GENOMIC DNA]</scope>
    <source>
        <strain evidence="1 2">NIES-30</strain>
    </source>
</reference>
<evidence type="ECO:0000313" key="1">
    <source>
        <dbReference type="EMBL" id="OKH51152.1"/>
    </source>
</evidence>
<sequence>MPIDPQTLPDYERDLLAALAYFLGRDPEAQARACLCMYLRQAEPRIMAQLRYYAHRLSAQTGEPMEAYDLLTMIAESPDDVSALLPDLGQVHDPDRLDVFS</sequence>
<accession>A0A1U7JBR3</accession>